<proteinExistence type="predicted"/>
<organism evidence="2 3">
    <name type="scientific">Tardiphaga alba</name>
    <dbReference type="NCBI Taxonomy" id="340268"/>
    <lineage>
        <taxon>Bacteria</taxon>
        <taxon>Pseudomonadati</taxon>
        <taxon>Pseudomonadota</taxon>
        <taxon>Alphaproteobacteria</taxon>
        <taxon>Hyphomicrobiales</taxon>
        <taxon>Nitrobacteraceae</taxon>
        <taxon>Tardiphaga</taxon>
    </lineage>
</organism>
<dbReference type="GO" id="GO:0016787">
    <property type="term" value="F:hydrolase activity"/>
    <property type="evidence" value="ECO:0007669"/>
    <property type="project" value="UniProtKB-KW"/>
</dbReference>
<dbReference type="Gene3D" id="3.40.50.1110">
    <property type="entry name" value="SGNH hydrolase"/>
    <property type="match status" value="1"/>
</dbReference>
<accession>A0ABX8AGX7</accession>
<name>A0ABX8AGX7_9BRAD</name>
<feature type="domain" description="SGNH hydrolase-type esterase" evidence="1">
    <location>
        <begin position="49"/>
        <end position="197"/>
    </location>
</feature>
<dbReference type="Proteomes" id="UP000682843">
    <property type="component" value="Chromosome"/>
</dbReference>
<dbReference type="EMBL" id="CP036498">
    <property type="protein sequence ID" value="QUS41565.1"/>
    <property type="molecule type" value="Genomic_DNA"/>
</dbReference>
<dbReference type="InterPro" id="IPR036514">
    <property type="entry name" value="SGNH_hydro_sf"/>
</dbReference>
<keyword evidence="2" id="KW-0378">Hydrolase</keyword>
<reference evidence="2 3" key="1">
    <citation type="submission" date="2019-02" db="EMBL/GenBank/DDBJ databases">
        <title>Emended description of the genus Rhodopseudomonas and description of Rhodopseudomonas albus sp. nov., a non-phototrophic, heavy-metal-tolerant bacterium isolated from garden soil.</title>
        <authorList>
            <person name="Bao Z."/>
            <person name="Cao W.W."/>
            <person name="Sato Y."/>
            <person name="Nishizawa T."/>
            <person name="Zhao J."/>
            <person name="Guo Y."/>
            <person name="Ohta H."/>
        </authorList>
    </citation>
    <scope>NUCLEOTIDE SEQUENCE [LARGE SCALE GENOMIC DNA]</scope>
    <source>
        <strain evidence="2 3">SK50-23</strain>
    </source>
</reference>
<keyword evidence="3" id="KW-1185">Reference proteome</keyword>
<dbReference type="InterPro" id="IPR013830">
    <property type="entry name" value="SGNH_hydro"/>
</dbReference>
<dbReference type="PANTHER" id="PTHR30383">
    <property type="entry name" value="THIOESTERASE 1/PROTEASE 1/LYSOPHOSPHOLIPASE L1"/>
    <property type="match status" value="1"/>
</dbReference>
<evidence type="ECO:0000313" key="3">
    <source>
        <dbReference type="Proteomes" id="UP000682843"/>
    </source>
</evidence>
<dbReference type="InterPro" id="IPR051532">
    <property type="entry name" value="Ester_Hydrolysis_Enzymes"/>
</dbReference>
<dbReference type="RefSeq" id="WP_211910206.1">
    <property type="nucleotide sequence ID" value="NZ_CP036498.1"/>
</dbReference>
<gene>
    <name evidence="2" type="ORF">RPMA_23985</name>
</gene>
<dbReference type="PANTHER" id="PTHR30383:SF5">
    <property type="entry name" value="SGNH HYDROLASE-TYPE ESTERASE DOMAIN-CONTAINING PROTEIN"/>
    <property type="match status" value="1"/>
</dbReference>
<dbReference type="Pfam" id="PF13472">
    <property type="entry name" value="Lipase_GDSL_2"/>
    <property type="match status" value="1"/>
</dbReference>
<dbReference type="SUPFAM" id="SSF52266">
    <property type="entry name" value="SGNH hydrolase"/>
    <property type="match status" value="1"/>
</dbReference>
<protein>
    <submittedName>
        <fullName evidence="2">SGNH/GDSL hydrolase family protein</fullName>
    </submittedName>
</protein>
<sequence>MNWVRIGIVASLLLCVWIAWPKGDRSTPPRPLLIKSALKQADDPIVILGDSIVRQANLPRTICKRTVVNAGIDGSTATSGLDGMLKKAIGDKKAAMIVVSLGTNDAEEVVSADTFRGNYTKLLSALASMTPRLGVTTVTPLEAGPDVGHRTQRTIDSYNSELASVARTTDARLISIPPMPAGSTRDGVHLSQNGYAIWTSAIQSGIEAALCPGT</sequence>
<evidence type="ECO:0000313" key="2">
    <source>
        <dbReference type="EMBL" id="QUS41565.1"/>
    </source>
</evidence>
<evidence type="ECO:0000259" key="1">
    <source>
        <dbReference type="Pfam" id="PF13472"/>
    </source>
</evidence>